<comment type="caution">
    <text evidence="3">The sequence shown here is derived from an EMBL/GenBank/DDBJ whole genome shotgun (WGS) entry which is preliminary data.</text>
</comment>
<keyword evidence="3" id="KW-0418">Kinase</keyword>
<dbReference type="CDD" id="cd05387">
    <property type="entry name" value="BY-kinase"/>
    <property type="match status" value="1"/>
</dbReference>
<accession>A0A397PEJ9</accession>
<dbReference type="OrthoDB" id="9775724at2"/>
<dbReference type="Gene3D" id="3.40.50.300">
    <property type="entry name" value="P-loop containing nucleotide triphosphate hydrolases"/>
    <property type="match status" value="1"/>
</dbReference>
<dbReference type="RefSeq" id="WP_119034124.1">
    <property type="nucleotide sequence ID" value="NZ_QXDC01000002.1"/>
</dbReference>
<keyword evidence="2" id="KW-0067">ATP-binding</keyword>
<keyword evidence="3" id="KW-0808">Transferase</keyword>
<dbReference type="InterPro" id="IPR005702">
    <property type="entry name" value="Wzc-like_C"/>
</dbReference>
<evidence type="ECO:0000313" key="4">
    <source>
        <dbReference type="Proteomes" id="UP000266568"/>
    </source>
</evidence>
<keyword evidence="1" id="KW-0547">Nucleotide-binding</keyword>
<dbReference type="InterPro" id="IPR027417">
    <property type="entry name" value="P-loop_NTPase"/>
</dbReference>
<proteinExistence type="predicted"/>
<protein>
    <submittedName>
        <fullName evidence="3">Exopolysaccharide/PEP-CTERM locus tyrosine autokinase</fullName>
    </submittedName>
</protein>
<dbReference type="InterPro" id="IPR050445">
    <property type="entry name" value="Bact_polysacc_biosynth/exp"/>
</dbReference>
<reference evidence="3 4" key="1">
    <citation type="submission" date="2018-08" db="EMBL/GenBank/DDBJ databases">
        <title>Genomic Encyclopedia of Type Strains, Phase IV (KMG-IV): sequencing the most valuable type-strain genomes for metagenomic binning, comparative biology and taxonomic classification.</title>
        <authorList>
            <person name="Goeker M."/>
        </authorList>
    </citation>
    <scope>NUCLEOTIDE SEQUENCE [LARGE SCALE GENOMIC DNA]</scope>
    <source>
        <strain evidence="3 4">DSM 25527</strain>
    </source>
</reference>
<organism evidence="3 4">
    <name type="scientific">Hephaestia caeni</name>
    <dbReference type="NCBI Taxonomy" id="645617"/>
    <lineage>
        <taxon>Bacteria</taxon>
        <taxon>Pseudomonadati</taxon>
        <taxon>Pseudomonadota</taxon>
        <taxon>Alphaproteobacteria</taxon>
        <taxon>Sphingomonadales</taxon>
        <taxon>Sphingomonadaceae</taxon>
        <taxon>Hephaestia</taxon>
    </lineage>
</organism>
<keyword evidence="4" id="KW-1185">Reference proteome</keyword>
<dbReference type="PANTHER" id="PTHR32309">
    <property type="entry name" value="TYROSINE-PROTEIN KINASE"/>
    <property type="match status" value="1"/>
</dbReference>
<dbReference type="GO" id="GO:0016301">
    <property type="term" value="F:kinase activity"/>
    <property type="evidence" value="ECO:0007669"/>
    <property type="project" value="UniProtKB-KW"/>
</dbReference>
<evidence type="ECO:0000256" key="2">
    <source>
        <dbReference type="ARBA" id="ARBA00022840"/>
    </source>
</evidence>
<name>A0A397PEJ9_9SPHN</name>
<dbReference type="EMBL" id="QXDC01000002">
    <property type="protein sequence ID" value="RIA45597.1"/>
    <property type="molecule type" value="Genomic_DNA"/>
</dbReference>
<gene>
    <name evidence="3" type="ORF">DFR49_0117</name>
</gene>
<evidence type="ECO:0000313" key="3">
    <source>
        <dbReference type="EMBL" id="RIA45597.1"/>
    </source>
</evidence>
<dbReference type="AlphaFoldDB" id="A0A397PEJ9"/>
<sequence length="307" mass="32632">MNDATPRRFKGSLIERADAAYDFQALLRGAEPRMSVPPPAIAPVVAVEAPRPAPVTRLAGVATVDRERLASQHLLVPGAPVGVLAEEFRLIKRQVLLTARAVKGGAGDVRSRMVLVCSANPDEGKTFSATNLAISLAAEKNVEVLLVEGDCAKPDLLHRLGIEEGPGLLDAIADEAFDIEDCVIRTDIPQLSVLPAGARSHDDTELLASERAGALLDALVAADPRRILVFDSPPALAASPAAVLASRVGQVMMVVRADRTGDSELREAIQLLDACEHVNLVLNAVSFTAGRPRFGSYYGHYGEEKSQ</sequence>
<dbReference type="SUPFAM" id="SSF52540">
    <property type="entry name" value="P-loop containing nucleoside triphosphate hydrolases"/>
    <property type="match status" value="1"/>
</dbReference>
<evidence type="ECO:0000256" key="1">
    <source>
        <dbReference type="ARBA" id="ARBA00022741"/>
    </source>
</evidence>
<dbReference type="Proteomes" id="UP000266568">
    <property type="component" value="Unassembled WGS sequence"/>
</dbReference>
<dbReference type="PANTHER" id="PTHR32309:SF31">
    <property type="entry name" value="CAPSULAR EXOPOLYSACCHARIDE FAMILY"/>
    <property type="match status" value="1"/>
</dbReference>